<organism evidence="3 4">
    <name type="scientific">Paracoccus methylovorus</name>
    <dbReference type="NCBI Taxonomy" id="2812658"/>
    <lineage>
        <taxon>Bacteria</taxon>
        <taxon>Pseudomonadati</taxon>
        <taxon>Pseudomonadota</taxon>
        <taxon>Alphaproteobacteria</taxon>
        <taxon>Rhodobacterales</taxon>
        <taxon>Paracoccaceae</taxon>
        <taxon>Paracoccus</taxon>
    </lineage>
</organism>
<dbReference type="InterPro" id="IPR039374">
    <property type="entry name" value="SIP_fam"/>
</dbReference>
<dbReference type="InterPro" id="IPR017927">
    <property type="entry name" value="FAD-bd_FR_type"/>
</dbReference>
<dbReference type="Pfam" id="PF08021">
    <property type="entry name" value="FAD_binding_9"/>
    <property type="match status" value="2"/>
</dbReference>
<evidence type="ECO:0000313" key="3">
    <source>
        <dbReference type="EMBL" id="QRZ14754.1"/>
    </source>
</evidence>
<dbReference type="CDD" id="cd06193">
    <property type="entry name" value="siderophore_interacting"/>
    <property type="match status" value="1"/>
</dbReference>
<evidence type="ECO:0000259" key="2">
    <source>
        <dbReference type="PROSITE" id="PS51384"/>
    </source>
</evidence>
<dbReference type="RefSeq" id="WP_205295724.1">
    <property type="nucleotide sequence ID" value="NZ_CP070371.1"/>
</dbReference>
<dbReference type="PROSITE" id="PS51384">
    <property type="entry name" value="FAD_FR"/>
    <property type="match status" value="1"/>
</dbReference>
<protein>
    <submittedName>
        <fullName evidence="3">Siderophore-interacting protein</fullName>
    </submittedName>
</protein>
<reference evidence="3 4" key="1">
    <citation type="submission" date="2021-02" db="EMBL/GenBank/DDBJ databases">
        <title>Paracoccus methylovroum sp.nov., a new methanol and methylamine utilizing methylotrophic denitrifer.</title>
        <authorList>
            <person name="Timsy T."/>
            <person name="Behrendt U."/>
            <person name="Ulrich A."/>
            <person name="Spanner T."/>
            <person name="Foesel B.U."/>
            <person name="Horn M.A."/>
            <person name="Kolb S."/>
        </authorList>
    </citation>
    <scope>NUCLEOTIDE SEQUENCE [LARGE SCALE GENOMIC DNA]</scope>
    <source>
        <strain evidence="3 4">H4-D09</strain>
    </source>
</reference>
<keyword evidence="4" id="KW-1185">Reference proteome</keyword>
<comment type="similarity">
    <text evidence="1">Belongs to the SIP oxidoreductase family.</text>
</comment>
<dbReference type="Gene3D" id="3.40.50.80">
    <property type="entry name" value="Nucleotide-binding domain of ferredoxin-NADP reductase (FNR) module"/>
    <property type="match status" value="1"/>
</dbReference>
<evidence type="ECO:0000313" key="4">
    <source>
        <dbReference type="Proteomes" id="UP000663629"/>
    </source>
</evidence>
<dbReference type="EMBL" id="CP070371">
    <property type="protein sequence ID" value="QRZ14754.1"/>
    <property type="molecule type" value="Genomic_DNA"/>
</dbReference>
<gene>
    <name evidence="3" type="ORF">JWJ88_17470</name>
</gene>
<dbReference type="Gene3D" id="2.40.30.10">
    <property type="entry name" value="Translation factors"/>
    <property type="match status" value="2"/>
</dbReference>
<dbReference type="PANTHER" id="PTHR30157">
    <property type="entry name" value="FERRIC REDUCTASE, NADPH-DEPENDENT"/>
    <property type="match status" value="1"/>
</dbReference>
<dbReference type="Proteomes" id="UP000663629">
    <property type="component" value="Chromosome 2"/>
</dbReference>
<proteinExistence type="inferred from homology"/>
<dbReference type="SUPFAM" id="SSF63380">
    <property type="entry name" value="Riboflavin synthase domain-like"/>
    <property type="match status" value="1"/>
</dbReference>
<dbReference type="InterPro" id="IPR013113">
    <property type="entry name" value="SIP_FAD-bd"/>
</dbReference>
<sequence length="251" mass="27583">MTDSEAIITRHRHEVKRRMLTVREVTSLTPHMLRIVLEGDNLADFVSLGFDDHIKLLFPGSDDKPTMREYTPRAFDTTAGTLTLDFALHEAGPATAWAAGAKPGDRLEIAGPRGSAVIRPDFDWWLLIGDETALPAIARKLEELPAGAQAITLGVVPETADQQDFASAARLDTHWVLRPESAADDARPVLNAVQGLTLPEGRGFVWIAAEAKVARALRDHFQQERGHPRQWIKAAGYWTRGIADGADKALE</sequence>
<dbReference type="InterPro" id="IPR039261">
    <property type="entry name" value="FNR_nucleotide-bd"/>
</dbReference>
<dbReference type="InterPro" id="IPR007037">
    <property type="entry name" value="SIP_rossman_dom"/>
</dbReference>
<evidence type="ECO:0000256" key="1">
    <source>
        <dbReference type="ARBA" id="ARBA00035644"/>
    </source>
</evidence>
<dbReference type="PANTHER" id="PTHR30157:SF0">
    <property type="entry name" value="NADPH-DEPENDENT FERRIC-CHELATE REDUCTASE"/>
    <property type="match status" value="1"/>
</dbReference>
<name>A0ABX7JP53_9RHOB</name>
<dbReference type="Pfam" id="PF04954">
    <property type="entry name" value="SIP"/>
    <property type="match status" value="1"/>
</dbReference>
<feature type="domain" description="FAD-binding FR-type" evidence="2">
    <location>
        <begin position="15"/>
        <end position="119"/>
    </location>
</feature>
<accession>A0ABX7JP53</accession>
<dbReference type="InterPro" id="IPR017938">
    <property type="entry name" value="Riboflavin_synthase-like_b-brl"/>
</dbReference>